<dbReference type="EMBL" id="UYRT01014929">
    <property type="protein sequence ID" value="VDK54545.1"/>
    <property type="molecule type" value="Genomic_DNA"/>
</dbReference>
<evidence type="ECO:0000313" key="4">
    <source>
        <dbReference type="WBParaSite" id="GPUH_0000640001-mRNA-1"/>
    </source>
</evidence>
<proteinExistence type="predicted"/>
<evidence type="ECO:0000256" key="1">
    <source>
        <dbReference type="SAM" id="MobiDB-lite"/>
    </source>
</evidence>
<reference evidence="2 3" key="2">
    <citation type="submission" date="2018-11" db="EMBL/GenBank/DDBJ databases">
        <authorList>
            <consortium name="Pathogen Informatics"/>
        </authorList>
    </citation>
    <scope>NUCLEOTIDE SEQUENCE [LARGE SCALE GENOMIC DNA]</scope>
</reference>
<dbReference type="WBParaSite" id="GPUH_0000640001-mRNA-1">
    <property type="protein sequence ID" value="GPUH_0000640001-mRNA-1"/>
    <property type="gene ID" value="GPUH_0000640001"/>
</dbReference>
<gene>
    <name evidence="2" type="ORF">GPUH_LOCUS6394</name>
</gene>
<keyword evidence="3" id="KW-1185">Reference proteome</keyword>
<accession>A0A183DCF0</accession>
<name>A0A183DCF0_9BILA</name>
<protein>
    <submittedName>
        <fullName evidence="4">Secreted protein</fullName>
    </submittedName>
</protein>
<evidence type="ECO:0000313" key="3">
    <source>
        <dbReference type="Proteomes" id="UP000271098"/>
    </source>
</evidence>
<evidence type="ECO:0000313" key="2">
    <source>
        <dbReference type="EMBL" id="VDK54545.1"/>
    </source>
</evidence>
<feature type="region of interest" description="Disordered" evidence="1">
    <location>
        <begin position="52"/>
        <end position="72"/>
    </location>
</feature>
<dbReference type="Proteomes" id="UP000271098">
    <property type="component" value="Unassembled WGS sequence"/>
</dbReference>
<organism evidence="4">
    <name type="scientific">Gongylonema pulchrum</name>
    <dbReference type="NCBI Taxonomy" id="637853"/>
    <lineage>
        <taxon>Eukaryota</taxon>
        <taxon>Metazoa</taxon>
        <taxon>Ecdysozoa</taxon>
        <taxon>Nematoda</taxon>
        <taxon>Chromadorea</taxon>
        <taxon>Rhabditida</taxon>
        <taxon>Spirurina</taxon>
        <taxon>Spiruromorpha</taxon>
        <taxon>Spiruroidea</taxon>
        <taxon>Gongylonematidae</taxon>
        <taxon>Gongylonema</taxon>
    </lineage>
</organism>
<dbReference type="AlphaFoldDB" id="A0A183DCF0"/>
<sequence>MFTSFCALFPRGTVLFMHFRLQQRKMPINNVRITTALILSSLFFIISTDLTTEDGEGDDKQTTTTDDEATRR</sequence>
<reference evidence="4" key="1">
    <citation type="submission" date="2016-06" db="UniProtKB">
        <authorList>
            <consortium name="WormBaseParasite"/>
        </authorList>
    </citation>
    <scope>IDENTIFICATION</scope>
</reference>